<dbReference type="RefSeq" id="XP_060675575.1">
    <property type="nucleotide sequence ID" value="XM_060819592.1"/>
</dbReference>
<organism evidence="5 6">
    <name type="scientific">Ziziphus jujuba</name>
    <name type="common">Chinese jujube</name>
    <name type="synonym">Ziziphus sativa</name>
    <dbReference type="NCBI Taxonomy" id="326968"/>
    <lineage>
        <taxon>Eukaryota</taxon>
        <taxon>Viridiplantae</taxon>
        <taxon>Streptophyta</taxon>
        <taxon>Embryophyta</taxon>
        <taxon>Tracheophyta</taxon>
        <taxon>Spermatophyta</taxon>
        <taxon>Magnoliopsida</taxon>
        <taxon>eudicotyledons</taxon>
        <taxon>Gunneridae</taxon>
        <taxon>Pentapetalae</taxon>
        <taxon>rosids</taxon>
        <taxon>fabids</taxon>
        <taxon>Rosales</taxon>
        <taxon>Rhamnaceae</taxon>
        <taxon>Paliureae</taxon>
        <taxon>Ziziphus</taxon>
    </lineage>
</organism>
<evidence type="ECO:0000256" key="2">
    <source>
        <dbReference type="ARBA" id="ARBA00022821"/>
    </source>
</evidence>
<keyword evidence="1" id="KW-0547">Nucleotide-binding</keyword>
<evidence type="ECO:0000313" key="6">
    <source>
        <dbReference type="RefSeq" id="XP_060675575.1"/>
    </source>
</evidence>
<evidence type="ECO:0000259" key="4">
    <source>
        <dbReference type="Pfam" id="PF00931"/>
    </source>
</evidence>
<dbReference type="InterPro" id="IPR002182">
    <property type="entry name" value="NB-ARC"/>
</dbReference>
<gene>
    <name evidence="6" type="primary">LOC132804992</name>
</gene>
<dbReference type="PANTHER" id="PTHR33463">
    <property type="entry name" value="NB-ARC DOMAIN-CONTAINING PROTEIN-RELATED"/>
    <property type="match status" value="1"/>
</dbReference>
<dbReference type="Gene3D" id="3.40.50.300">
    <property type="entry name" value="P-loop containing nucleotide triphosphate hydrolases"/>
    <property type="match status" value="1"/>
</dbReference>
<name>A0ABM4AFS5_ZIZJJ</name>
<dbReference type="PRINTS" id="PR00364">
    <property type="entry name" value="DISEASERSIST"/>
</dbReference>
<keyword evidence="2" id="KW-0611">Plant defense</keyword>
<dbReference type="InterPro" id="IPR050905">
    <property type="entry name" value="Plant_NBS-LRR"/>
</dbReference>
<keyword evidence="5" id="KW-1185">Reference proteome</keyword>
<feature type="domain" description="NB-ARC" evidence="4">
    <location>
        <begin position="163"/>
        <end position="328"/>
    </location>
</feature>
<dbReference type="Pfam" id="PF00931">
    <property type="entry name" value="NB-ARC"/>
    <property type="match status" value="1"/>
</dbReference>
<dbReference type="InterPro" id="IPR027417">
    <property type="entry name" value="P-loop_NTPase"/>
</dbReference>
<sequence length="387" mass="43782">MSCIAEIGIAAIAEKIADCTVGAIGRQLGYIFQYKSNISNLKTETHNLGLEEEKMKELVDAAIRKGHAIFEITKNWQKDAEEISKQAKEILEDENRANTGCCTFKGLLLLNLVPRYRLSKKAKKMCVSVVKIKGKVNCEKISYRPHLQNDFTNKDYINFDSRNETVDEILEALGDGNTRMIGVHGMPGAGKTTLVKEVSTRALEMKLFTEAVLVPVSNTPDVKNIQKAIAERLDLQLDKETIPERALLLRNRLPQEKMLLIILDDVWKELNLKDVGIVFDGDQIGCKILFTSRFERVLLTDMGVDKIFKVGLLEEAEALNWFRALVAQTVEKFSECEDLVNDIVEECARLPITIETIACALKDQRRYFWQDVLNQLKNSNLSDINSE</sequence>
<accession>A0ABM4AFS5</accession>
<dbReference type="GeneID" id="132804992"/>
<dbReference type="InterPro" id="IPR042197">
    <property type="entry name" value="Apaf_helical"/>
</dbReference>
<dbReference type="Proteomes" id="UP001652623">
    <property type="component" value="Chromosome 8"/>
</dbReference>
<proteinExistence type="predicted"/>
<evidence type="ECO:0000256" key="3">
    <source>
        <dbReference type="ARBA" id="ARBA00022840"/>
    </source>
</evidence>
<evidence type="ECO:0000256" key="1">
    <source>
        <dbReference type="ARBA" id="ARBA00022741"/>
    </source>
</evidence>
<dbReference type="PANTHER" id="PTHR33463:SF198">
    <property type="entry name" value="RPP4C3"/>
    <property type="match status" value="1"/>
</dbReference>
<reference evidence="6" key="1">
    <citation type="submission" date="2025-08" db="UniProtKB">
        <authorList>
            <consortium name="RefSeq"/>
        </authorList>
    </citation>
    <scope>IDENTIFICATION</scope>
    <source>
        <tissue evidence="6">Seedling</tissue>
    </source>
</reference>
<protein>
    <submittedName>
        <fullName evidence="6">Disease resistance protein SUMM2-like</fullName>
    </submittedName>
</protein>
<dbReference type="Gene3D" id="1.10.8.430">
    <property type="entry name" value="Helical domain of apoptotic protease-activating factors"/>
    <property type="match status" value="1"/>
</dbReference>
<keyword evidence="3" id="KW-0067">ATP-binding</keyword>
<dbReference type="SUPFAM" id="SSF52540">
    <property type="entry name" value="P-loop containing nucleoside triphosphate hydrolases"/>
    <property type="match status" value="1"/>
</dbReference>
<evidence type="ECO:0000313" key="5">
    <source>
        <dbReference type="Proteomes" id="UP001652623"/>
    </source>
</evidence>